<keyword evidence="4 6" id="KW-0472">Membrane</keyword>
<evidence type="ECO:0000256" key="6">
    <source>
        <dbReference type="SAM" id="Phobius"/>
    </source>
</evidence>
<evidence type="ECO:0000256" key="1">
    <source>
        <dbReference type="ARBA" id="ARBA00004370"/>
    </source>
</evidence>
<dbReference type="Pfam" id="PF04116">
    <property type="entry name" value="FA_hydroxylase"/>
    <property type="match status" value="1"/>
</dbReference>
<evidence type="ECO:0000256" key="2">
    <source>
        <dbReference type="ARBA" id="ARBA00022692"/>
    </source>
</evidence>
<feature type="transmembrane region" description="Helical" evidence="6">
    <location>
        <begin position="68"/>
        <end position="85"/>
    </location>
</feature>
<dbReference type="STRING" id="879819.A0A0J0XFG4"/>
<evidence type="ECO:0000256" key="3">
    <source>
        <dbReference type="ARBA" id="ARBA00022989"/>
    </source>
</evidence>
<dbReference type="GO" id="GO:0008610">
    <property type="term" value="P:lipid biosynthetic process"/>
    <property type="evidence" value="ECO:0007669"/>
    <property type="project" value="InterPro"/>
</dbReference>
<dbReference type="GO" id="GO:0016020">
    <property type="term" value="C:membrane"/>
    <property type="evidence" value="ECO:0007669"/>
    <property type="project" value="UniProtKB-SubCell"/>
</dbReference>
<organism evidence="8 9">
    <name type="scientific">Cutaneotrichosporon oleaginosum</name>
    <dbReference type="NCBI Taxonomy" id="879819"/>
    <lineage>
        <taxon>Eukaryota</taxon>
        <taxon>Fungi</taxon>
        <taxon>Dikarya</taxon>
        <taxon>Basidiomycota</taxon>
        <taxon>Agaricomycotina</taxon>
        <taxon>Tremellomycetes</taxon>
        <taxon>Trichosporonales</taxon>
        <taxon>Trichosporonaceae</taxon>
        <taxon>Cutaneotrichosporon</taxon>
    </lineage>
</organism>
<gene>
    <name evidence="8" type="ORF">CC85DRAFT_278927</name>
</gene>
<dbReference type="Proteomes" id="UP000053611">
    <property type="component" value="Unassembled WGS sequence"/>
</dbReference>
<feature type="transmembrane region" description="Helical" evidence="6">
    <location>
        <begin position="106"/>
        <end position="129"/>
    </location>
</feature>
<proteinExistence type="predicted"/>
<dbReference type="PANTHER" id="PTHR11863">
    <property type="entry name" value="STEROL DESATURASE"/>
    <property type="match status" value="1"/>
</dbReference>
<comment type="subcellular location">
    <subcellularLocation>
        <location evidence="1">Membrane</location>
    </subcellularLocation>
</comment>
<name>A0A0J0XFG4_9TREE</name>
<keyword evidence="2 6" id="KW-0812">Transmembrane</keyword>
<dbReference type="AlphaFoldDB" id="A0A0J0XFG4"/>
<keyword evidence="9" id="KW-1185">Reference proteome</keyword>
<feature type="region of interest" description="Disordered" evidence="5">
    <location>
        <begin position="1"/>
        <end position="49"/>
    </location>
</feature>
<dbReference type="InterPro" id="IPR050307">
    <property type="entry name" value="Sterol_Desaturase_Related"/>
</dbReference>
<evidence type="ECO:0000313" key="8">
    <source>
        <dbReference type="EMBL" id="KLT39791.1"/>
    </source>
</evidence>
<dbReference type="InterPro" id="IPR006694">
    <property type="entry name" value="Fatty_acid_hydroxylase"/>
</dbReference>
<sequence>MISDSPIIMGGAVRRPAPAPASASMSPLKNGNGKDAKADDNKPAGGTYKGKEHNWALQASARINQDGIWQHVLTVGIIYLTYWINQQPATGQLYDSLTAKYGTFNINLWGTWIVSSAVYWIIGLIFMAFDMNDTLHATVARFKIQPDRRITWQEYRQVLRCVLKNQIFVNLPLIYLVARFSPLDTSSNLPGWWKTFGVYFGCMFCEEAGFYSVHRLVHHPKLYARVHKMHHQFTAPVAFASTYCTMAEQVFSNIGPIAIGIVLMRPHWSLMILFFCSLEIGTLTTHSDYNIPGLYDALVHDWHHYAFTENFGPTGLLDDILGTNKQFKVWLSELRRRDNEGWRRSAREALAEATQ</sequence>
<dbReference type="OrthoDB" id="408954at2759"/>
<feature type="domain" description="Fatty acid hydroxylase" evidence="7">
    <location>
        <begin position="202"/>
        <end position="323"/>
    </location>
</feature>
<dbReference type="EMBL" id="KQ087249">
    <property type="protein sequence ID" value="KLT39791.1"/>
    <property type="molecule type" value="Genomic_DNA"/>
</dbReference>
<dbReference type="RefSeq" id="XP_018276282.1">
    <property type="nucleotide sequence ID" value="XM_018421534.1"/>
</dbReference>
<dbReference type="GO" id="GO:0005506">
    <property type="term" value="F:iron ion binding"/>
    <property type="evidence" value="ECO:0007669"/>
    <property type="project" value="InterPro"/>
</dbReference>
<evidence type="ECO:0000256" key="4">
    <source>
        <dbReference type="ARBA" id="ARBA00023136"/>
    </source>
</evidence>
<dbReference type="GO" id="GO:0016491">
    <property type="term" value="F:oxidoreductase activity"/>
    <property type="evidence" value="ECO:0007669"/>
    <property type="project" value="InterPro"/>
</dbReference>
<protein>
    <submittedName>
        <fullName evidence="8">C-4 methylsterol oxidase</fullName>
    </submittedName>
</protein>
<evidence type="ECO:0000256" key="5">
    <source>
        <dbReference type="SAM" id="MobiDB-lite"/>
    </source>
</evidence>
<accession>A0A0J0XFG4</accession>
<dbReference type="GeneID" id="28982137"/>
<evidence type="ECO:0000259" key="7">
    <source>
        <dbReference type="Pfam" id="PF04116"/>
    </source>
</evidence>
<keyword evidence="3 6" id="KW-1133">Transmembrane helix</keyword>
<reference evidence="8 9" key="1">
    <citation type="submission" date="2015-03" db="EMBL/GenBank/DDBJ databases">
        <title>Genomics and transcriptomics of the oil-accumulating basidiomycete yeast T. oleaginosus allow insights into substrate utilization and the diverse evolutionary trajectories of mating systems in fungi.</title>
        <authorList>
            <consortium name="DOE Joint Genome Institute"/>
            <person name="Kourist R."/>
            <person name="Kracht O."/>
            <person name="Bracharz F."/>
            <person name="Lipzen A."/>
            <person name="Nolan M."/>
            <person name="Ohm R."/>
            <person name="Grigoriev I."/>
            <person name="Sun S."/>
            <person name="Heitman J."/>
            <person name="Bruck T."/>
            <person name="Nowrousian M."/>
        </authorList>
    </citation>
    <scope>NUCLEOTIDE SEQUENCE [LARGE SCALE GENOMIC DNA]</scope>
    <source>
        <strain evidence="8 9">IBC0246</strain>
    </source>
</reference>
<feature type="compositionally biased region" description="Basic and acidic residues" evidence="5">
    <location>
        <begin position="32"/>
        <end position="42"/>
    </location>
</feature>
<evidence type="ECO:0000313" key="9">
    <source>
        <dbReference type="Proteomes" id="UP000053611"/>
    </source>
</evidence>